<evidence type="ECO:0008006" key="6">
    <source>
        <dbReference type="Google" id="ProtNLM"/>
    </source>
</evidence>
<evidence type="ECO:0000313" key="4">
    <source>
        <dbReference type="EMBL" id="QSZ35106.1"/>
    </source>
</evidence>
<dbReference type="EMBL" id="CP063409">
    <property type="protein sequence ID" value="QSZ35106.1"/>
    <property type="molecule type" value="Genomic_DNA"/>
</dbReference>
<accession>A0A8A3PJK0</accession>
<dbReference type="OrthoDB" id="185373at2759"/>
<gene>
    <name evidence="4" type="ORF">DSL72_007970</name>
</gene>
<keyword evidence="5" id="KW-1185">Reference proteome</keyword>
<feature type="region of interest" description="Disordered" evidence="3">
    <location>
        <begin position="146"/>
        <end position="176"/>
    </location>
</feature>
<organism evidence="4 5">
    <name type="scientific">Monilinia vaccinii-corymbosi</name>
    <dbReference type="NCBI Taxonomy" id="61207"/>
    <lineage>
        <taxon>Eukaryota</taxon>
        <taxon>Fungi</taxon>
        <taxon>Dikarya</taxon>
        <taxon>Ascomycota</taxon>
        <taxon>Pezizomycotina</taxon>
        <taxon>Leotiomycetes</taxon>
        <taxon>Helotiales</taxon>
        <taxon>Sclerotiniaceae</taxon>
        <taxon>Monilinia</taxon>
    </lineage>
</organism>
<dbReference type="PANTHER" id="PTHR47942">
    <property type="entry name" value="TETRATRICOPEPTIDE REPEAT (TPR)-LIKE SUPERFAMILY PROTEIN-RELATED"/>
    <property type="match status" value="1"/>
</dbReference>
<dbReference type="NCBIfam" id="TIGR00756">
    <property type="entry name" value="PPR"/>
    <property type="match status" value="1"/>
</dbReference>
<reference evidence="4" key="1">
    <citation type="submission" date="2020-10" db="EMBL/GenBank/DDBJ databases">
        <title>Genome Sequence of Monilinia vaccinii-corymbosi Sheds Light on Mummy Berry Disease Infection of Blueberry and Mating Type.</title>
        <authorList>
            <person name="Yow A.G."/>
            <person name="Zhang Y."/>
            <person name="Bansal K."/>
            <person name="Eacker S.M."/>
            <person name="Sullivan S."/>
            <person name="Liachko I."/>
            <person name="Cubeta M.A."/>
            <person name="Rollins J.A."/>
            <person name="Ashrafi H."/>
        </authorList>
    </citation>
    <scope>NUCLEOTIDE SEQUENCE</scope>
    <source>
        <strain evidence="4">RL-1</strain>
    </source>
</reference>
<keyword evidence="1" id="KW-0677">Repeat</keyword>
<dbReference type="InterPro" id="IPR051222">
    <property type="entry name" value="PPR/CCM1_RNA-binding"/>
</dbReference>
<dbReference type="PROSITE" id="PS51375">
    <property type="entry name" value="PPR"/>
    <property type="match status" value="1"/>
</dbReference>
<evidence type="ECO:0000256" key="2">
    <source>
        <dbReference type="PROSITE-ProRule" id="PRU00708"/>
    </source>
</evidence>
<feature type="region of interest" description="Disordered" evidence="3">
    <location>
        <begin position="43"/>
        <end position="92"/>
    </location>
</feature>
<dbReference type="InterPro" id="IPR011990">
    <property type="entry name" value="TPR-like_helical_dom_sf"/>
</dbReference>
<dbReference type="PANTHER" id="PTHR47942:SF63">
    <property type="entry name" value="PENTATRICOPEPTIDE REPEAT-CONTAINING PROTEIN"/>
    <property type="match status" value="1"/>
</dbReference>
<evidence type="ECO:0000256" key="1">
    <source>
        <dbReference type="ARBA" id="ARBA00022737"/>
    </source>
</evidence>
<sequence length="842" mass="96241">MPPPPTNLTPSIRGFVCKSCRIKLQIPPRASWLSRNFTAQKPLPRSIDRVRKGPPPSKTKAQPLEQTEEPFYRYFDETPDGVRTEAKSDPEEDELLEGLQEAVREIKDDVGEVSAEELEELDEDEEPSLHMEEWEDAMDAKIEHETNTSKELSPPPMSPTAEQFLKPQLPPDPDSIEIQEARYPRSTRANIRLLNGVLNKVVRDYGRKNFRMVEAIMLKLWKYYVLSRKALLSDPGGISPATWKILWGYLSLPDPTNIDRMAHVRRLGSDMQKAGLRLGRSTLLLYIEAVFVEGEPQTAIDLWRPAWQSCLQHHEDLLSQYLELGTRMFAENGDIDEARKTASIAINVSKDPNKARILIHVIQGCLASAIPRHNLEAWDIYLEFRKHMESRMEMDDYDAITGLFMRAGKRHEALAIFKDMMLTNDPAALQNDSLVTRDYKNLPSRFKNKFFFGKWIKKLIGNGDLDEAMRVIDLMRDTGICPDAKFTNGLIGAWLRSGTIRNRQLAEDMGWSMIAKRLEFVEAREQGVKALLTPLRAVKVAHKPLHKSATFNLLPPATIETFSILMADYVKGQKHEQLLALYRTLSKAKIKPNTCFMNTVFRVEPKFSINQREAYHTFLNDGVKPDVETFFLLWHNLKQRSMERHIRHRSFNARELFAEMMRWLPTLRAELGKDNLPEKIYNLIILSFGLADDQAGTAVALRALQRFFGNYPTDETARTIVLQITAIGVMTSARVRRLNLNQSSRERIQQVTRVLHLLQSERVAALENVGIVYDDLHGQAKSEEALSLISDLLRIIALQRNDSQHGRPDIVGLSKTAANEMGVPDCLPWVVYNVKDEEFIDV</sequence>
<dbReference type="Gene3D" id="1.25.40.10">
    <property type="entry name" value="Tetratricopeptide repeat domain"/>
    <property type="match status" value="1"/>
</dbReference>
<name>A0A8A3PJK0_9HELO</name>
<feature type="compositionally biased region" description="Basic and acidic residues" evidence="3">
    <location>
        <begin position="70"/>
        <end position="89"/>
    </location>
</feature>
<dbReference type="AlphaFoldDB" id="A0A8A3PJK0"/>
<feature type="repeat" description="PPR" evidence="2">
    <location>
        <begin position="448"/>
        <end position="482"/>
    </location>
</feature>
<protein>
    <recommendedName>
        <fullName evidence="6">Pentacotripeptide-repeat region of PRORP domain-containing protein</fullName>
    </recommendedName>
</protein>
<evidence type="ECO:0000313" key="5">
    <source>
        <dbReference type="Proteomes" id="UP000672032"/>
    </source>
</evidence>
<proteinExistence type="predicted"/>
<dbReference type="InterPro" id="IPR002885">
    <property type="entry name" value="PPR_rpt"/>
</dbReference>
<evidence type="ECO:0000256" key="3">
    <source>
        <dbReference type="SAM" id="MobiDB-lite"/>
    </source>
</evidence>
<dbReference type="Proteomes" id="UP000672032">
    <property type="component" value="Chromosome 5"/>
</dbReference>